<dbReference type="EMBL" id="JALNTZ010000009">
    <property type="protein sequence ID" value="KAJ3640748.1"/>
    <property type="molecule type" value="Genomic_DNA"/>
</dbReference>
<protein>
    <submittedName>
        <fullName evidence="2">Uncharacterized protein</fullName>
    </submittedName>
</protein>
<dbReference type="AlphaFoldDB" id="A0AA38M1V3"/>
<keyword evidence="1" id="KW-1133">Transmembrane helix</keyword>
<proteinExistence type="predicted"/>
<feature type="transmembrane region" description="Helical" evidence="1">
    <location>
        <begin position="23"/>
        <end position="47"/>
    </location>
</feature>
<evidence type="ECO:0000313" key="3">
    <source>
        <dbReference type="Proteomes" id="UP001168821"/>
    </source>
</evidence>
<comment type="caution">
    <text evidence="2">The sequence shown here is derived from an EMBL/GenBank/DDBJ whole genome shotgun (WGS) entry which is preliminary data.</text>
</comment>
<keyword evidence="1" id="KW-0472">Membrane</keyword>
<keyword evidence="3" id="KW-1185">Reference proteome</keyword>
<keyword evidence="1" id="KW-0812">Transmembrane</keyword>
<evidence type="ECO:0000313" key="2">
    <source>
        <dbReference type="EMBL" id="KAJ3640748.1"/>
    </source>
</evidence>
<reference evidence="2" key="1">
    <citation type="journal article" date="2023" name="G3 (Bethesda)">
        <title>Whole genome assemblies of Zophobas morio and Tenebrio molitor.</title>
        <authorList>
            <person name="Kaur S."/>
            <person name="Stinson S.A."/>
            <person name="diCenzo G.C."/>
        </authorList>
    </citation>
    <scope>NUCLEOTIDE SEQUENCE</scope>
    <source>
        <strain evidence="2">QUZm001</strain>
    </source>
</reference>
<gene>
    <name evidence="2" type="ORF">Zmor_027291</name>
</gene>
<sequence length="132" mass="15057">MLEQETNNLIISESLIPNVPNSVSYTVIIVFKILILLVVVRTTYYLYLKYVKRQKVRFLPRMMKRRKPIQVPESVPMHSNPSAPEYIAILGNSRPPSPAPSEASVIRRQAGQINDKLKGTYTTTIKPESLFN</sequence>
<accession>A0AA38M1V3</accession>
<organism evidence="2 3">
    <name type="scientific">Zophobas morio</name>
    <dbReference type="NCBI Taxonomy" id="2755281"/>
    <lineage>
        <taxon>Eukaryota</taxon>
        <taxon>Metazoa</taxon>
        <taxon>Ecdysozoa</taxon>
        <taxon>Arthropoda</taxon>
        <taxon>Hexapoda</taxon>
        <taxon>Insecta</taxon>
        <taxon>Pterygota</taxon>
        <taxon>Neoptera</taxon>
        <taxon>Endopterygota</taxon>
        <taxon>Coleoptera</taxon>
        <taxon>Polyphaga</taxon>
        <taxon>Cucujiformia</taxon>
        <taxon>Tenebrionidae</taxon>
        <taxon>Zophobas</taxon>
    </lineage>
</organism>
<name>A0AA38M1V3_9CUCU</name>
<dbReference type="Proteomes" id="UP001168821">
    <property type="component" value="Unassembled WGS sequence"/>
</dbReference>
<evidence type="ECO:0000256" key="1">
    <source>
        <dbReference type="SAM" id="Phobius"/>
    </source>
</evidence>